<dbReference type="AlphaFoldDB" id="A0A3M8WMX3"/>
<dbReference type="Proteomes" id="UP000275401">
    <property type="component" value="Unassembled WGS sequence"/>
</dbReference>
<comment type="caution">
    <text evidence="1">The sequence shown here is derived from an EMBL/GenBank/DDBJ whole genome shotgun (WGS) entry which is preliminary data.</text>
</comment>
<organism evidence="1 2">
    <name type="scientific">Streptomyces botrytidirepellens</name>
    <dbReference type="NCBI Taxonomy" id="2486417"/>
    <lineage>
        <taxon>Bacteria</taxon>
        <taxon>Bacillati</taxon>
        <taxon>Actinomycetota</taxon>
        <taxon>Actinomycetes</taxon>
        <taxon>Kitasatosporales</taxon>
        <taxon>Streptomycetaceae</taxon>
        <taxon>Streptomyces</taxon>
    </lineage>
</organism>
<gene>
    <name evidence="1" type="ORF">EEJ42_09725</name>
</gene>
<evidence type="ECO:0000313" key="2">
    <source>
        <dbReference type="Proteomes" id="UP000275401"/>
    </source>
</evidence>
<sequence>MSGGGAKGGNIDLAFDKDSQAEIVKGLRAAIGELRDIASASDAETGAGFEELSMTSMEAGHNGLAKDFEDFCELWDWGVRGLIEDASKLAEKVGLAAGSQWEQEQYAQGTFKVAANSMLGNPHLDEKTVVKKDMGELISVDTWTPDYSKESFEKSAADSEKAWDAAGEEAGHRYKSTGIQHFVDQAAEESAKRGDR</sequence>
<protein>
    <submittedName>
        <fullName evidence="1">Uncharacterized protein</fullName>
    </submittedName>
</protein>
<reference evidence="1 2" key="1">
    <citation type="submission" date="2018-11" db="EMBL/GenBank/DDBJ databases">
        <title>The Potential of Streptomyces as Biocontrol Agents against the Tomato grey mould, Botrytis cinerea (Gray mold) Frontiers in Microbiology.</title>
        <authorList>
            <person name="Li D."/>
        </authorList>
    </citation>
    <scope>NUCLEOTIDE SEQUENCE [LARGE SCALE GENOMIC DNA]</scope>
    <source>
        <strain evidence="1 2">NEAU-LD23</strain>
    </source>
</reference>
<name>A0A3M8WMX3_9ACTN</name>
<keyword evidence="2" id="KW-1185">Reference proteome</keyword>
<dbReference type="RefSeq" id="WP_123099564.1">
    <property type="nucleotide sequence ID" value="NZ_RIBZ01000124.1"/>
</dbReference>
<dbReference type="EMBL" id="RIBZ01000124">
    <property type="protein sequence ID" value="RNG30610.1"/>
    <property type="molecule type" value="Genomic_DNA"/>
</dbReference>
<accession>A0A3M8WMX3</accession>
<proteinExistence type="predicted"/>
<evidence type="ECO:0000313" key="1">
    <source>
        <dbReference type="EMBL" id="RNG30610.1"/>
    </source>
</evidence>